<feature type="domain" description="Alginate export" evidence="1">
    <location>
        <begin position="72"/>
        <end position="291"/>
    </location>
</feature>
<dbReference type="InterPro" id="IPR025388">
    <property type="entry name" value="Alginate_export_dom"/>
</dbReference>
<dbReference type="Pfam" id="PF13372">
    <property type="entry name" value="Alginate_exp"/>
    <property type="match status" value="1"/>
</dbReference>
<evidence type="ECO:0000313" key="2">
    <source>
        <dbReference type="EMBL" id="PIP19023.1"/>
    </source>
</evidence>
<dbReference type="InterPro" id="IPR053728">
    <property type="entry name" value="Alginate_Permeability_Chnl"/>
</dbReference>
<organism evidence="2 3">
    <name type="scientific">Candidatus Sherwoodlollariibacterium unditelluris</name>
    <dbReference type="NCBI Taxonomy" id="1974757"/>
    <lineage>
        <taxon>Bacteria</taxon>
        <taxon>Pseudomonadati</taxon>
        <taxon>Candidatus Omnitrophota</taxon>
        <taxon>Candidatus Sherwoodlollariibacterium</taxon>
    </lineage>
</organism>
<proteinExistence type="predicted"/>
<evidence type="ECO:0000313" key="3">
    <source>
        <dbReference type="Proteomes" id="UP000231292"/>
    </source>
</evidence>
<dbReference type="Proteomes" id="UP000231292">
    <property type="component" value="Unassembled WGS sequence"/>
</dbReference>
<protein>
    <recommendedName>
        <fullName evidence="1">Alginate export domain-containing protein</fullName>
    </recommendedName>
</protein>
<dbReference type="Gene3D" id="2.40.160.100">
    <property type="match status" value="1"/>
</dbReference>
<evidence type="ECO:0000259" key="1">
    <source>
        <dbReference type="Pfam" id="PF13372"/>
    </source>
</evidence>
<sequence>MNDGIQLTKYSNKWLSKFFFAHSLPHENNVDYSIPGYDKDGNDRYFLEGELGYLAKQASKIYLFFLIQKDNSKPHPADTAQNYRYDSQYFGSGFTGLKDNFSFRGEIIKETEKSHTDSSAGGQRKPIDAWAALLGVRYKFKRPFEPESDMEIAYGSGDKDRSNVTNTEKGNINSKDTNFLYFGDYAGGYALSPRLSNLYIYKFDQSLKPFYFTNSFKDITMGAKILAYLKDKKNAGISDSETSEKKHFVGTEFDFYFYWPITKDLNFVMRYGVFYPGGAYSKDTDSNTKYLYPRLTYLF</sequence>
<dbReference type="AlphaFoldDB" id="A0A2G9YJX1"/>
<accession>A0A2G9YJX1</accession>
<comment type="caution">
    <text evidence="2">The sequence shown here is derived from an EMBL/GenBank/DDBJ whole genome shotgun (WGS) entry which is preliminary data.</text>
</comment>
<gene>
    <name evidence="2" type="ORF">COX41_05040</name>
</gene>
<reference evidence="2 3" key="1">
    <citation type="submission" date="2017-09" db="EMBL/GenBank/DDBJ databases">
        <title>Depth-based differentiation of microbial function through sediment-hosted aquifers and enrichment of novel symbionts in the deep terrestrial subsurface.</title>
        <authorList>
            <person name="Probst A.J."/>
            <person name="Ladd B."/>
            <person name="Jarett J.K."/>
            <person name="Geller-Mcgrath D.E."/>
            <person name="Sieber C.M."/>
            <person name="Emerson J.B."/>
            <person name="Anantharaman K."/>
            <person name="Thomas B.C."/>
            <person name="Malmstrom R."/>
            <person name="Stieglmeier M."/>
            <person name="Klingl A."/>
            <person name="Woyke T."/>
            <person name="Ryan C.M."/>
            <person name="Banfield J.F."/>
        </authorList>
    </citation>
    <scope>NUCLEOTIDE SEQUENCE [LARGE SCALE GENOMIC DNA]</scope>
    <source>
        <strain evidence="2">CG23_combo_of_CG06-09_8_20_14_all_41_10</strain>
    </source>
</reference>
<dbReference type="EMBL" id="PCRK01000126">
    <property type="protein sequence ID" value="PIP19023.1"/>
    <property type="molecule type" value="Genomic_DNA"/>
</dbReference>
<name>A0A2G9YJX1_9BACT</name>